<reference evidence="2" key="1">
    <citation type="journal article" date="2018" name="Nat. Microbiol.">
        <title>Leveraging single-cell genomics to expand the fungal tree of life.</title>
        <authorList>
            <person name="Ahrendt S.R."/>
            <person name="Quandt C.A."/>
            <person name="Ciobanu D."/>
            <person name="Clum A."/>
            <person name="Salamov A."/>
            <person name="Andreopoulos B."/>
            <person name="Cheng J.F."/>
            <person name="Woyke T."/>
            <person name="Pelin A."/>
            <person name="Henrissat B."/>
            <person name="Reynolds N.K."/>
            <person name="Benny G.L."/>
            <person name="Smith M.E."/>
            <person name="James T.Y."/>
            <person name="Grigoriev I.V."/>
        </authorList>
    </citation>
    <scope>NUCLEOTIDE SEQUENCE [LARGE SCALE GENOMIC DNA]</scope>
    <source>
        <strain evidence="2">CSF55</strain>
    </source>
</reference>
<organism evidence="1 2">
    <name type="scientific">Rozella allomycis (strain CSF55)</name>
    <dbReference type="NCBI Taxonomy" id="988480"/>
    <lineage>
        <taxon>Eukaryota</taxon>
        <taxon>Fungi</taxon>
        <taxon>Fungi incertae sedis</taxon>
        <taxon>Cryptomycota</taxon>
        <taxon>Cryptomycota incertae sedis</taxon>
        <taxon>Rozella</taxon>
    </lineage>
</organism>
<evidence type="ECO:0000313" key="2">
    <source>
        <dbReference type="Proteomes" id="UP000281549"/>
    </source>
</evidence>
<evidence type="ECO:0000313" key="1">
    <source>
        <dbReference type="EMBL" id="RKP22132.1"/>
    </source>
</evidence>
<dbReference type="AlphaFoldDB" id="A0A4P9YRZ6"/>
<gene>
    <name evidence="1" type="ORF">ROZALSC1DRAFT_19928</name>
</gene>
<accession>A0A4P9YRZ6</accession>
<name>A0A4P9YRZ6_ROZAC</name>
<proteinExistence type="predicted"/>
<dbReference type="Proteomes" id="UP000281549">
    <property type="component" value="Unassembled WGS sequence"/>
</dbReference>
<sequence length="268" mass="31410">MAQIRINTLLNISNYDLLQNCLERYVQIPTLVKLWAKLEENNGSMFNCTLKLSEKLIVVLKSRNEDFILAVNVLSELSLLYHELNPTFSLLIYSTVLNIIENNKEYIEDELKELKIFILTNCIEQLTALRKYGMLAECLKVLQKLLFGDEYLLSKVYELFYAILSSSGLPEYLCTFENINGTNTHYLPVYKKILDLFQRIVYESHNGNAEWFEIRRSLIEKSIIDSFSLLPHSEIRFLNFNANILKRVLDKIQEVTKRGYTPPKRFIF</sequence>
<protein>
    <submittedName>
        <fullName evidence="1">Uncharacterized protein</fullName>
    </submittedName>
</protein>
<dbReference type="EMBL" id="ML004908">
    <property type="protein sequence ID" value="RKP22132.1"/>
    <property type="molecule type" value="Genomic_DNA"/>
</dbReference>